<dbReference type="STRING" id="929558.SMGD1_2059"/>
<dbReference type="Proteomes" id="UP000006431">
    <property type="component" value="Unassembled WGS sequence"/>
</dbReference>
<evidence type="ECO:0000313" key="2">
    <source>
        <dbReference type="Proteomes" id="UP000006431"/>
    </source>
</evidence>
<name>H1FX86_SULGG</name>
<dbReference type="AlphaFoldDB" id="H1FX86"/>
<dbReference type="EMBL" id="AFRZ01000001">
    <property type="protein sequence ID" value="EHP30582.1"/>
    <property type="molecule type" value="Genomic_DNA"/>
</dbReference>
<protein>
    <submittedName>
        <fullName evidence="1">Uncharacterized protein</fullName>
    </submittedName>
</protein>
<gene>
    <name evidence="1" type="ORF">SMGD1_2059</name>
</gene>
<organism evidence="1 2">
    <name type="scientific">Sulfurimonas gotlandica (strain DSM 19862 / JCM 16533 / GD1)</name>
    <dbReference type="NCBI Taxonomy" id="929558"/>
    <lineage>
        <taxon>Bacteria</taxon>
        <taxon>Pseudomonadati</taxon>
        <taxon>Campylobacterota</taxon>
        <taxon>Epsilonproteobacteria</taxon>
        <taxon>Campylobacterales</taxon>
        <taxon>Sulfurimonadaceae</taxon>
        <taxon>Sulfurimonas</taxon>
    </lineage>
</organism>
<proteinExistence type="predicted"/>
<dbReference type="HOGENOM" id="CLU_2636728_0_0_7"/>
<reference evidence="1 2" key="1">
    <citation type="journal article" date="2012" name="Proc. Natl. Acad. Sci. U.S.A.">
        <title>Genome and physiology of a model Epsilonproteobacterium responsible for sulfide detoxification in marine oxygen depletion zones.</title>
        <authorList>
            <person name="Grote J."/>
            <person name="Schott T."/>
            <person name="Bruckner C.G."/>
            <person name="Glockner F.O."/>
            <person name="Jost G."/>
            <person name="Teeling H."/>
            <person name="Labrenz M."/>
            <person name="Jurgens K."/>
        </authorList>
    </citation>
    <scope>NUCLEOTIDE SEQUENCE [LARGE SCALE GENOMIC DNA]</scope>
    <source>
        <strain evidence="1 2">GD1</strain>
    </source>
</reference>
<evidence type="ECO:0000313" key="1">
    <source>
        <dbReference type="EMBL" id="EHP30582.1"/>
    </source>
</evidence>
<sequence length="77" mass="9186">MGFYTPIAWWTGSFGDYVALIIFQILDAYNNQEEEKEFQEIALDYCNNRTWGNQLYMKDHICNLSHKVYLAIQENKK</sequence>
<comment type="caution">
    <text evidence="1">The sequence shown here is derived from an EMBL/GenBank/DDBJ whole genome shotgun (WGS) entry which is preliminary data.</text>
</comment>
<dbReference type="PATRIC" id="fig|929558.5.peg.2050"/>
<accession>H1FX86</accession>
<keyword evidence="2" id="KW-1185">Reference proteome</keyword>